<keyword evidence="2" id="KW-1185">Reference proteome</keyword>
<reference evidence="1 2" key="1">
    <citation type="submission" date="2017-08" db="EMBL/GenBank/DDBJ databases">
        <title>Complete genome of Colwellia sp. NB097-1, a psychrophile bacterium ioslated from Bering Sea.</title>
        <authorList>
            <person name="Chen X."/>
        </authorList>
    </citation>
    <scope>NUCLEOTIDE SEQUENCE [LARGE SCALE GENOMIC DNA]</scope>
    <source>
        <strain evidence="1 2">NB097-1</strain>
    </source>
</reference>
<dbReference type="EMBL" id="CP020465">
    <property type="protein sequence ID" value="ASP48436.1"/>
    <property type="molecule type" value="Genomic_DNA"/>
</dbReference>
<dbReference type="RefSeq" id="WP_081151830.1">
    <property type="nucleotide sequence ID" value="NZ_CP020465.1"/>
</dbReference>
<accession>A0A222G967</accession>
<protein>
    <recommendedName>
        <fullName evidence="3">Dienelactone hydrolase domain-containing protein</fullName>
    </recommendedName>
</protein>
<proteinExistence type="predicted"/>
<dbReference type="Proteomes" id="UP000202259">
    <property type="component" value="Chromosome"/>
</dbReference>
<organism evidence="1 2">
    <name type="scientific">Cognaticolwellia beringensis</name>
    <dbReference type="NCBI Taxonomy" id="1967665"/>
    <lineage>
        <taxon>Bacteria</taxon>
        <taxon>Pseudomonadati</taxon>
        <taxon>Pseudomonadota</taxon>
        <taxon>Gammaproteobacteria</taxon>
        <taxon>Alteromonadales</taxon>
        <taxon>Colwelliaceae</taxon>
        <taxon>Cognaticolwellia</taxon>
    </lineage>
</organism>
<dbReference type="KEGG" id="cber:B5D82_12055"/>
<gene>
    <name evidence="1" type="ORF">B5D82_12055</name>
</gene>
<evidence type="ECO:0008006" key="3">
    <source>
        <dbReference type="Google" id="ProtNLM"/>
    </source>
</evidence>
<sequence>MNIIFVADIFGLTDEFEHFCQQAITHVKQLLSEADSLAVEWHMIGPYHKQPALFSCEQDAYQYFIKNVTLEGYVKKLEQKLLAVTGIKLLVGFSVGGSAIWQLHGQQSNTEQSSTEKSSAEKSTTAICFYSSQIRHMTQLTPHIPITMILPRAEQHFSIEDLRVELGKKSTVTIEQSEYLHGFMNKLSVNYHPFAYQYYTKRLAELLASNIHTNVNDK</sequence>
<name>A0A222G967_9GAMM</name>
<dbReference type="OrthoDB" id="8478808at2"/>
<evidence type="ECO:0000313" key="2">
    <source>
        <dbReference type="Proteomes" id="UP000202259"/>
    </source>
</evidence>
<dbReference type="AlphaFoldDB" id="A0A222G967"/>
<evidence type="ECO:0000313" key="1">
    <source>
        <dbReference type="EMBL" id="ASP48436.1"/>
    </source>
</evidence>